<dbReference type="OrthoDB" id="9797653at2"/>
<dbReference type="Gene3D" id="3.30.1540.10">
    <property type="entry name" value="formyl-coa transferase, domain 3"/>
    <property type="match status" value="1"/>
</dbReference>
<dbReference type="InterPro" id="IPR023606">
    <property type="entry name" value="CoA-Trfase_III_dom_1_sf"/>
</dbReference>
<accession>A0A2H3NMH4</accession>
<evidence type="ECO:0000256" key="1">
    <source>
        <dbReference type="ARBA" id="ARBA00022679"/>
    </source>
</evidence>
<protein>
    <submittedName>
        <fullName evidence="2">Carnitine dehydratase</fullName>
    </submittedName>
</protein>
<evidence type="ECO:0000313" key="3">
    <source>
        <dbReference type="Proteomes" id="UP000221024"/>
    </source>
</evidence>
<keyword evidence="1" id="KW-0808">Transferase</keyword>
<dbReference type="InterPro" id="IPR044855">
    <property type="entry name" value="CoA-Trfase_III_dom3_sf"/>
</dbReference>
<dbReference type="Proteomes" id="UP000221024">
    <property type="component" value="Unassembled WGS sequence"/>
</dbReference>
<sequence length="394" mass="41513">MIESCTVIELASVLAGPSVGQFFAELGATVIKVENPRTQGDVTRRWTLPHETPPDDRSAYFCCCNYGKQSVALDLRTERGQDVLHTLVTEADIVIANYRPGQAAALGADADTLRDLNPALLYGHITGYGPDNPRPGYDAVIQAESGFMAMNGSADGPPTKMPVALMDVLAAHHLKEALLVGLLRRTQTGQGAYVPVSLMQAAVSGLANQATNYLNTDHVPQRMGSAHPNIAPYGTAYATADTPVVLAVGTDRQFAALCDVLGRPALAKEERFATNAARVQHRAALDNVLRPRLAEQSADALLNALHQRGVPAGAVRVLPAVFNDPHAAAMTLGTGDAAHPAGLRQTMPGAVEDVAQEMGPPPHFGADTTSVLQANGYARGAIDALEKEGVIQIA</sequence>
<dbReference type="Pfam" id="PF02515">
    <property type="entry name" value="CoA_transf_3"/>
    <property type="match status" value="1"/>
</dbReference>
<dbReference type="RefSeq" id="WP_098061837.1">
    <property type="nucleotide sequence ID" value="NZ_PDEP01000005.1"/>
</dbReference>
<dbReference type="PANTHER" id="PTHR48207:SF3">
    <property type="entry name" value="SUCCINATE--HYDROXYMETHYLGLUTARATE COA-TRANSFERASE"/>
    <property type="match status" value="1"/>
</dbReference>
<name>A0A2H3NMH4_9BACT</name>
<comment type="caution">
    <text evidence="2">The sequence shown here is derived from an EMBL/GenBank/DDBJ whole genome shotgun (WGS) entry which is preliminary data.</text>
</comment>
<gene>
    <name evidence="2" type="ORF">CRI93_06610</name>
</gene>
<dbReference type="InterPro" id="IPR050483">
    <property type="entry name" value="CoA-transferase_III_domain"/>
</dbReference>
<organism evidence="2 3">
    <name type="scientific">Longimonas halophila</name>
    <dbReference type="NCBI Taxonomy" id="1469170"/>
    <lineage>
        <taxon>Bacteria</taxon>
        <taxon>Pseudomonadati</taxon>
        <taxon>Rhodothermota</taxon>
        <taxon>Rhodothermia</taxon>
        <taxon>Rhodothermales</taxon>
        <taxon>Salisaetaceae</taxon>
        <taxon>Longimonas</taxon>
    </lineage>
</organism>
<evidence type="ECO:0000313" key="2">
    <source>
        <dbReference type="EMBL" id="PEN07649.1"/>
    </source>
</evidence>
<dbReference type="AlphaFoldDB" id="A0A2H3NMH4"/>
<dbReference type="Gene3D" id="3.40.50.10540">
    <property type="entry name" value="Crotonobetainyl-coa:carnitine coa-transferase, domain 1"/>
    <property type="match status" value="1"/>
</dbReference>
<proteinExistence type="predicted"/>
<reference evidence="2 3" key="1">
    <citation type="submission" date="2017-10" db="EMBL/GenBank/DDBJ databases">
        <title>Draft genome of Longimonas halophila.</title>
        <authorList>
            <person name="Goh K.M."/>
            <person name="Shamsir M.S."/>
            <person name="Lim S.W."/>
        </authorList>
    </citation>
    <scope>NUCLEOTIDE SEQUENCE [LARGE SCALE GENOMIC DNA]</scope>
    <source>
        <strain evidence="2 3">KCTC 42399</strain>
    </source>
</reference>
<dbReference type="GO" id="GO:0008410">
    <property type="term" value="F:CoA-transferase activity"/>
    <property type="evidence" value="ECO:0007669"/>
    <property type="project" value="TreeGrafter"/>
</dbReference>
<dbReference type="SUPFAM" id="SSF89796">
    <property type="entry name" value="CoA-transferase family III (CaiB/BaiF)"/>
    <property type="match status" value="1"/>
</dbReference>
<dbReference type="PANTHER" id="PTHR48207">
    <property type="entry name" value="SUCCINATE--HYDROXYMETHYLGLUTARATE COA-TRANSFERASE"/>
    <property type="match status" value="1"/>
</dbReference>
<dbReference type="InterPro" id="IPR003673">
    <property type="entry name" value="CoA-Trfase_fam_III"/>
</dbReference>
<dbReference type="EMBL" id="PDEP01000005">
    <property type="protein sequence ID" value="PEN07649.1"/>
    <property type="molecule type" value="Genomic_DNA"/>
</dbReference>
<keyword evidence="3" id="KW-1185">Reference proteome</keyword>